<evidence type="ECO:0000313" key="9">
    <source>
        <dbReference type="EMBL" id="GBG92850.1"/>
    </source>
</evidence>
<accession>A0A388ME60</accession>
<evidence type="ECO:0000313" key="10">
    <source>
        <dbReference type="Proteomes" id="UP000265515"/>
    </source>
</evidence>
<dbReference type="SUPFAM" id="SSF53448">
    <property type="entry name" value="Nucleotide-diphospho-sugar transferases"/>
    <property type="match status" value="1"/>
</dbReference>
<dbReference type="OrthoDB" id="2017386at2759"/>
<feature type="transmembrane region" description="Helical" evidence="8">
    <location>
        <begin position="637"/>
        <end position="659"/>
    </location>
</feature>
<dbReference type="Gene3D" id="3.90.550.10">
    <property type="entry name" value="Spore Coat Polysaccharide Biosynthesis Protein SpsA, Chain A"/>
    <property type="match status" value="1"/>
</dbReference>
<dbReference type="AlphaFoldDB" id="A0A388ME60"/>
<evidence type="ECO:0008006" key="11">
    <source>
        <dbReference type="Google" id="ProtNLM"/>
    </source>
</evidence>
<dbReference type="PANTHER" id="PTHR43867:SF2">
    <property type="entry name" value="CELLULOSE SYNTHASE CATALYTIC SUBUNIT A [UDP-FORMING]"/>
    <property type="match status" value="1"/>
</dbReference>
<dbReference type="InterPro" id="IPR050321">
    <property type="entry name" value="Glycosyltr_2/OpgH_subfam"/>
</dbReference>
<dbReference type="PANTHER" id="PTHR43867">
    <property type="entry name" value="CELLULOSE SYNTHASE CATALYTIC SUBUNIT A [UDP-FORMING]"/>
    <property type="match status" value="1"/>
</dbReference>
<feature type="transmembrane region" description="Helical" evidence="8">
    <location>
        <begin position="448"/>
        <end position="469"/>
    </location>
</feature>
<dbReference type="EMBL" id="BFEA01001149">
    <property type="protein sequence ID" value="GBG92850.1"/>
    <property type="molecule type" value="Genomic_DNA"/>
</dbReference>
<dbReference type="GO" id="GO:0016757">
    <property type="term" value="F:glycosyltransferase activity"/>
    <property type="evidence" value="ECO:0007669"/>
    <property type="project" value="UniProtKB-KW"/>
</dbReference>
<feature type="transmembrane region" description="Helical" evidence="8">
    <location>
        <begin position="406"/>
        <end position="428"/>
    </location>
</feature>
<dbReference type="OMA" id="VLHILWP"/>
<keyword evidence="5 8" id="KW-1133">Transmembrane helix</keyword>
<dbReference type="CDD" id="cd06421">
    <property type="entry name" value="CESA_CelA_like"/>
    <property type="match status" value="1"/>
</dbReference>
<proteinExistence type="predicted"/>
<protein>
    <recommendedName>
        <fullName evidence="11">Glycosyltransferase 2-like domain-containing protein</fullName>
    </recommendedName>
</protein>
<feature type="transmembrane region" description="Helical" evidence="8">
    <location>
        <begin position="112"/>
        <end position="134"/>
    </location>
</feature>
<feature type="transmembrane region" description="Helical" evidence="8">
    <location>
        <begin position="576"/>
        <end position="600"/>
    </location>
</feature>
<comment type="subcellular location">
    <subcellularLocation>
        <location evidence="1">Membrane</location>
        <topology evidence="1">Multi-pass membrane protein</topology>
    </subcellularLocation>
</comment>
<sequence length="681" mass="77272">MWAVLLSKAIHRLRRAFLHRYKVARSAGELLPVFEHRHHKPDATDSWDGPQRPPPPPPPPSSQRRPRPCLLGPRRHWILVIATFCLSIAASSVYLLWKLAVFASMHKSASSFSQLFFAVEVSFFLAQFVSLAEFSRPVVTRKRLTLGPSGPFPRVAILITSCNEDPDVIQDTVVAALAQNYPPDAYTVWVLDDGGDDQLQDYITSLAQETGRQLRYLRRPKPKGVPHFFKAGNLNYALRGIQDEFVSVIDADMIVSPDFLTSMLPHFSSPKIAFVQAPQAYYNISAGDPLSGSGMYFYDIMMPHRDAWGCAQCVGTGVVFRRSCLTEIGLFVTGAVTEDIGTSLQLHCRGYDSVYLTQPLQVGLIPWTMDRCIKQQQRWCLGELQVVWQRGLLWVRAVGFGIQRRIIYFQAVAHSFLAFPVVTLLVLAQLLCFVDPYLLPRGCTEKEYRMYITLLVPHLVASKLLAQVVHLRIAGFLTRQQVRIRGEQAWWWLAPYKCMAVLRAFVPWIPRTFEATGSRDEPAGAAAATGRLSTLVGLWNNACQVGFHLTYVVVALVGIAWRIYRLEHSNCHDLMKSGLSMLFLLFTAQQMSEPIFFALWPPAYPTEDDRRSLLKYHPDGVPVFQKELGVPPTDWRVLYLEILPTIQAALWFYLLFVAWHPEYTPDYCEVGFFDDRGFSRI</sequence>
<keyword evidence="2" id="KW-0328">Glycosyltransferase</keyword>
<dbReference type="InterPro" id="IPR029044">
    <property type="entry name" value="Nucleotide-diphossugar_trans"/>
</dbReference>
<dbReference type="STRING" id="69332.A0A388ME60"/>
<evidence type="ECO:0000256" key="6">
    <source>
        <dbReference type="ARBA" id="ARBA00023136"/>
    </source>
</evidence>
<gene>
    <name evidence="9" type="ORF">CBR_g57529</name>
</gene>
<keyword evidence="6 8" id="KW-0472">Membrane</keyword>
<evidence type="ECO:0000256" key="3">
    <source>
        <dbReference type="ARBA" id="ARBA00022679"/>
    </source>
</evidence>
<evidence type="ECO:0000256" key="4">
    <source>
        <dbReference type="ARBA" id="ARBA00022692"/>
    </source>
</evidence>
<keyword evidence="4 8" id="KW-0812">Transmembrane</keyword>
<feature type="transmembrane region" description="Helical" evidence="8">
    <location>
        <begin position="545"/>
        <end position="564"/>
    </location>
</feature>
<evidence type="ECO:0000256" key="2">
    <source>
        <dbReference type="ARBA" id="ARBA00022676"/>
    </source>
</evidence>
<keyword evidence="10" id="KW-1185">Reference proteome</keyword>
<dbReference type="Gramene" id="GBG92850">
    <property type="protein sequence ID" value="GBG92850"/>
    <property type="gene ID" value="CBR_g57529"/>
</dbReference>
<evidence type="ECO:0000256" key="7">
    <source>
        <dbReference type="SAM" id="MobiDB-lite"/>
    </source>
</evidence>
<dbReference type="Proteomes" id="UP000265515">
    <property type="component" value="Unassembled WGS sequence"/>
</dbReference>
<evidence type="ECO:0000256" key="8">
    <source>
        <dbReference type="SAM" id="Phobius"/>
    </source>
</evidence>
<feature type="region of interest" description="Disordered" evidence="7">
    <location>
        <begin position="41"/>
        <end position="66"/>
    </location>
</feature>
<dbReference type="GO" id="GO:0016020">
    <property type="term" value="C:membrane"/>
    <property type="evidence" value="ECO:0007669"/>
    <property type="project" value="UniProtKB-SubCell"/>
</dbReference>
<dbReference type="Pfam" id="PF13641">
    <property type="entry name" value="Glyco_tranf_2_3"/>
    <property type="match status" value="1"/>
</dbReference>
<reference evidence="9 10" key="1">
    <citation type="journal article" date="2018" name="Cell">
        <title>The Chara Genome: Secondary Complexity and Implications for Plant Terrestrialization.</title>
        <authorList>
            <person name="Nishiyama T."/>
            <person name="Sakayama H."/>
            <person name="Vries J.D."/>
            <person name="Buschmann H."/>
            <person name="Saint-Marcoux D."/>
            <person name="Ullrich K.K."/>
            <person name="Haas F.B."/>
            <person name="Vanderstraeten L."/>
            <person name="Becker D."/>
            <person name="Lang D."/>
            <person name="Vosolsobe S."/>
            <person name="Rombauts S."/>
            <person name="Wilhelmsson P.K.I."/>
            <person name="Janitza P."/>
            <person name="Kern R."/>
            <person name="Heyl A."/>
            <person name="Rumpler F."/>
            <person name="Villalobos L.I.A.C."/>
            <person name="Clay J.M."/>
            <person name="Skokan R."/>
            <person name="Toyoda A."/>
            <person name="Suzuki Y."/>
            <person name="Kagoshima H."/>
            <person name="Schijlen E."/>
            <person name="Tajeshwar N."/>
            <person name="Catarino B."/>
            <person name="Hetherington A.J."/>
            <person name="Saltykova A."/>
            <person name="Bonnot C."/>
            <person name="Breuninger H."/>
            <person name="Symeonidi A."/>
            <person name="Radhakrishnan G.V."/>
            <person name="Van Nieuwerburgh F."/>
            <person name="Deforce D."/>
            <person name="Chang C."/>
            <person name="Karol K.G."/>
            <person name="Hedrich R."/>
            <person name="Ulvskov P."/>
            <person name="Glockner G."/>
            <person name="Delwiche C.F."/>
            <person name="Petrasek J."/>
            <person name="Van de Peer Y."/>
            <person name="Friml J."/>
            <person name="Beilby M."/>
            <person name="Dolan L."/>
            <person name="Kohara Y."/>
            <person name="Sugano S."/>
            <person name="Fujiyama A."/>
            <person name="Delaux P.-M."/>
            <person name="Quint M."/>
            <person name="TheiBen G."/>
            <person name="Hagemann M."/>
            <person name="Harholt J."/>
            <person name="Dunand C."/>
            <person name="Zachgo S."/>
            <person name="Langdale J."/>
            <person name="Maumus F."/>
            <person name="Straeten D.V.D."/>
            <person name="Gould S.B."/>
            <person name="Rensing S.A."/>
        </authorList>
    </citation>
    <scope>NUCLEOTIDE SEQUENCE [LARGE SCALE GENOMIC DNA]</scope>
    <source>
        <strain evidence="9 10">S276</strain>
    </source>
</reference>
<organism evidence="9 10">
    <name type="scientific">Chara braunii</name>
    <name type="common">Braun's stonewort</name>
    <dbReference type="NCBI Taxonomy" id="69332"/>
    <lineage>
        <taxon>Eukaryota</taxon>
        <taxon>Viridiplantae</taxon>
        <taxon>Streptophyta</taxon>
        <taxon>Charophyceae</taxon>
        <taxon>Charales</taxon>
        <taxon>Characeae</taxon>
        <taxon>Chara</taxon>
    </lineage>
</organism>
<name>A0A388ME60_CHABU</name>
<comment type="caution">
    <text evidence="9">The sequence shown here is derived from an EMBL/GenBank/DDBJ whole genome shotgun (WGS) entry which is preliminary data.</text>
</comment>
<feature type="transmembrane region" description="Helical" evidence="8">
    <location>
        <begin position="77"/>
        <end position="97"/>
    </location>
</feature>
<feature type="compositionally biased region" description="Pro residues" evidence="7">
    <location>
        <begin position="51"/>
        <end position="61"/>
    </location>
</feature>
<keyword evidence="3" id="KW-0808">Transferase</keyword>
<evidence type="ECO:0000256" key="5">
    <source>
        <dbReference type="ARBA" id="ARBA00022989"/>
    </source>
</evidence>
<evidence type="ECO:0000256" key="1">
    <source>
        <dbReference type="ARBA" id="ARBA00004141"/>
    </source>
</evidence>